<feature type="region of interest" description="Disordered" evidence="1">
    <location>
        <begin position="1"/>
        <end position="28"/>
    </location>
</feature>
<evidence type="ECO:0000256" key="1">
    <source>
        <dbReference type="SAM" id="MobiDB-lite"/>
    </source>
</evidence>
<evidence type="ECO:0000313" key="2">
    <source>
        <dbReference type="EMBL" id="TNN49668.1"/>
    </source>
</evidence>
<organism evidence="2 3">
    <name type="scientific">Liparis tanakae</name>
    <name type="common">Tanaka's snailfish</name>
    <dbReference type="NCBI Taxonomy" id="230148"/>
    <lineage>
        <taxon>Eukaryota</taxon>
        <taxon>Metazoa</taxon>
        <taxon>Chordata</taxon>
        <taxon>Craniata</taxon>
        <taxon>Vertebrata</taxon>
        <taxon>Euteleostomi</taxon>
        <taxon>Actinopterygii</taxon>
        <taxon>Neopterygii</taxon>
        <taxon>Teleostei</taxon>
        <taxon>Neoteleostei</taxon>
        <taxon>Acanthomorphata</taxon>
        <taxon>Eupercaria</taxon>
        <taxon>Perciformes</taxon>
        <taxon>Cottioidei</taxon>
        <taxon>Cottales</taxon>
        <taxon>Liparidae</taxon>
        <taxon>Liparis</taxon>
    </lineage>
</organism>
<dbReference type="Proteomes" id="UP000314294">
    <property type="component" value="Unassembled WGS sequence"/>
</dbReference>
<keyword evidence="3" id="KW-1185">Reference proteome</keyword>
<proteinExistence type="predicted"/>
<accession>A0A4Z2G7Z7</accession>
<dbReference type="AlphaFoldDB" id="A0A4Z2G7Z7"/>
<gene>
    <name evidence="2" type="ORF">EYF80_040118</name>
</gene>
<sequence length="210" mass="22132">MTATHCNTDSRVTRQDYPSPSPSSASPSIPESGLCLCAAAAAQIQMDYCKPIEVSLTVKNPRAAMKQRGIWPAGRAAFNRPVRPCGRPHAASPAGDMCATIQRAEGPHCRTLPLIPKPRTWLEILYSSVTALRFISNLGYTGMRKCVGSQPASPAAAAGGSSSAVGESGSASAFGACGGFSSPFPLPSMLTPAVLRRRKRVSLVHQKQPR</sequence>
<feature type="compositionally biased region" description="Polar residues" evidence="1">
    <location>
        <begin position="1"/>
        <end position="10"/>
    </location>
</feature>
<comment type="caution">
    <text evidence="2">The sequence shown here is derived from an EMBL/GenBank/DDBJ whole genome shotgun (WGS) entry which is preliminary data.</text>
</comment>
<reference evidence="2 3" key="1">
    <citation type="submission" date="2019-03" db="EMBL/GenBank/DDBJ databases">
        <title>First draft genome of Liparis tanakae, snailfish: a comprehensive survey of snailfish specific genes.</title>
        <authorList>
            <person name="Kim W."/>
            <person name="Song I."/>
            <person name="Jeong J.-H."/>
            <person name="Kim D."/>
            <person name="Kim S."/>
            <person name="Ryu S."/>
            <person name="Song J.Y."/>
            <person name="Lee S.K."/>
        </authorList>
    </citation>
    <scope>NUCLEOTIDE SEQUENCE [LARGE SCALE GENOMIC DNA]</scope>
    <source>
        <tissue evidence="2">Muscle</tissue>
    </source>
</reference>
<dbReference type="EMBL" id="SRLO01000646">
    <property type="protein sequence ID" value="TNN49668.1"/>
    <property type="molecule type" value="Genomic_DNA"/>
</dbReference>
<dbReference type="OrthoDB" id="40902at2759"/>
<name>A0A4Z2G7Z7_9TELE</name>
<protein>
    <submittedName>
        <fullName evidence="2">Uncharacterized protein</fullName>
    </submittedName>
</protein>
<evidence type="ECO:0000313" key="3">
    <source>
        <dbReference type="Proteomes" id="UP000314294"/>
    </source>
</evidence>